<dbReference type="InterPro" id="IPR018550">
    <property type="entry name" value="Lipid-A_deacylase-rel"/>
</dbReference>
<comment type="caution">
    <text evidence="2">The sequence shown here is derived from an EMBL/GenBank/DDBJ whole genome shotgun (WGS) entry which is preliminary data.</text>
</comment>
<feature type="signal peptide" evidence="1">
    <location>
        <begin position="1"/>
        <end position="22"/>
    </location>
</feature>
<accession>A0A931MHR3</accession>
<evidence type="ECO:0000313" key="3">
    <source>
        <dbReference type="Proteomes" id="UP000651050"/>
    </source>
</evidence>
<keyword evidence="2" id="KW-0378">Hydrolase</keyword>
<dbReference type="Gene3D" id="2.40.160.20">
    <property type="match status" value="1"/>
</dbReference>
<dbReference type="AlphaFoldDB" id="A0A931MHR3"/>
<gene>
    <name evidence="2" type="ORF">I5803_13420</name>
</gene>
<dbReference type="Pfam" id="PF09411">
    <property type="entry name" value="PagL"/>
    <property type="match status" value="1"/>
</dbReference>
<keyword evidence="1" id="KW-0732">Signal</keyword>
<dbReference type="EMBL" id="JADWYS010000001">
    <property type="protein sequence ID" value="MBG9389029.1"/>
    <property type="molecule type" value="Genomic_DNA"/>
</dbReference>
<feature type="chain" id="PRO_5037104266" evidence="1">
    <location>
        <begin position="23"/>
        <end position="182"/>
    </location>
</feature>
<dbReference type="RefSeq" id="WP_196986846.1">
    <property type="nucleotide sequence ID" value="NZ_JADWYS010000001.1"/>
</dbReference>
<name>A0A931MHR3_9BURK</name>
<reference evidence="2" key="1">
    <citation type="submission" date="2020-11" db="EMBL/GenBank/DDBJ databases">
        <title>Bacterial whole genome sequence for Caenimonas sp. DR4.4.</title>
        <authorList>
            <person name="Le V."/>
            <person name="Ko S.-R."/>
            <person name="Ahn C.-Y."/>
            <person name="Oh H.-M."/>
        </authorList>
    </citation>
    <scope>NUCLEOTIDE SEQUENCE</scope>
    <source>
        <strain evidence="2">DR4.4</strain>
    </source>
</reference>
<proteinExistence type="predicted"/>
<protein>
    <submittedName>
        <fullName evidence="2">Acyloxyacyl hydrolase</fullName>
    </submittedName>
</protein>
<dbReference type="GO" id="GO:0016787">
    <property type="term" value="F:hydrolase activity"/>
    <property type="evidence" value="ECO:0007669"/>
    <property type="project" value="UniProtKB-KW"/>
</dbReference>
<dbReference type="Proteomes" id="UP000651050">
    <property type="component" value="Unassembled WGS sequence"/>
</dbReference>
<evidence type="ECO:0000256" key="1">
    <source>
        <dbReference type="SAM" id="SignalP"/>
    </source>
</evidence>
<keyword evidence="3" id="KW-1185">Reference proteome</keyword>
<organism evidence="2 3">
    <name type="scientific">Caenimonas aquaedulcis</name>
    <dbReference type="NCBI Taxonomy" id="2793270"/>
    <lineage>
        <taxon>Bacteria</taxon>
        <taxon>Pseudomonadati</taxon>
        <taxon>Pseudomonadota</taxon>
        <taxon>Betaproteobacteria</taxon>
        <taxon>Burkholderiales</taxon>
        <taxon>Comamonadaceae</taxon>
        <taxon>Caenimonas</taxon>
    </lineage>
</organism>
<evidence type="ECO:0000313" key="2">
    <source>
        <dbReference type="EMBL" id="MBG9389029.1"/>
    </source>
</evidence>
<sequence>MNIAKSLLLAVGMSGLPFLANAEPSAPKGVFVEGAGAEHGTYSATVGALWLWGWTRDTWAGEVSGISEVWVSHWSARAPAGGRDSFSQIGIQPLLRLRFDGGNSLWFMEGGVGLSYTDVMYRTQGKQFSTKFNFIDSIGVGRSFGPDRKREVSLRITHFSNASIKRPNPGENFLQLRYAIRF</sequence>